<evidence type="ECO:0000313" key="7">
    <source>
        <dbReference type="EMBL" id="SUZ60815.1"/>
    </source>
</evidence>
<proteinExistence type="predicted"/>
<keyword evidence="3 5" id="KW-1133">Transmembrane helix</keyword>
<dbReference type="InterPro" id="IPR006694">
    <property type="entry name" value="Fatty_acid_hydroxylase"/>
</dbReference>
<gene>
    <name evidence="7" type="ORF">METZ01_LOCUS13669</name>
</gene>
<feature type="transmembrane region" description="Helical" evidence="5">
    <location>
        <begin position="182"/>
        <end position="203"/>
    </location>
</feature>
<evidence type="ECO:0000256" key="5">
    <source>
        <dbReference type="SAM" id="Phobius"/>
    </source>
</evidence>
<feature type="domain" description="Fatty acid hydroxylase" evidence="6">
    <location>
        <begin position="125"/>
        <end position="257"/>
    </location>
</feature>
<reference evidence="7" key="1">
    <citation type="submission" date="2018-05" db="EMBL/GenBank/DDBJ databases">
        <authorList>
            <person name="Lanie J.A."/>
            <person name="Ng W.-L."/>
            <person name="Kazmierczak K.M."/>
            <person name="Andrzejewski T.M."/>
            <person name="Davidsen T.M."/>
            <person name="Wayne K.J."/>
            <person name="Tettelin H."/>
            <person name="Glass J.I."/>
            <person name="Rusch D."/>
            <person name="Podicherti R."/>
            <person name="Tsui H.-C.T."/>
            <person name="Winkler M.E."/>
        </authorList>
    </citation>
    <scope>NUCLEOTIDE SEQUENCE</scope>
</reference>
<dbReference type="Pfam" id="PF04116">
    <property type="entry name" value="FA_hydroxylase"/>
    <property type="match status" value="1"/>
</dbReference>
<dbReference type="GO" id="GO:0016020">
    <property type="term" value="C:membrane"/>
    <property type="evidence" value="ECO:0007669"/>
    <property type="project" value="UniProtKB-SubCell"/>
</dbReference>
<evidence type="ECO:0000256" key="4">
    <source>
        <dbReference type="ARBA" id="ARBA00023136"/>
    </source>
</evidence>
<accession>A0A381P1J1</accession>
<evidence type="ECO:0000259" key="6">
    <source>
        <dbReference type="Pfam" id="PF04116"/>
    </source>
</evidence>
<evidence type="ECO:0000256" key="2">
    <source>
        <dbReference type="ARBA" id="ARBA00022692"/>
    </source>
</evidence>
<feature type="transmembrane region" description="Helical" evidence="5">
    <location>
        <begin position="12"/>
        <end position="31"/>
    </location>
</feature>
<dbReference type="AlphaFoldDB" id="A0A381P1J1"/>
<dbReference type="GO" id="GO:0016491">
    <property type="term" value="F:oxidoreductase activity"/>
    <property type="evidence" value="ECO:0007669"/>
    <property type="project" value="InterPro"/>
</dbReference>
<comment type="subcellular location">
    <subcellularLocation>
        <location evidence="1">Membrane</location>
    </subcellularLocation>
</comment>
<evidence type="ECO:0000256" key="1">
    <source>
        <dbReference type="ARBA" id="ARBA00004370"/>
    </source>
</evidence>
<protein>
    <recommendedName>
        <fullName evidence="6">Fatty acid hydroxylase domain-containing protein</fullName>
    </recommendedName>
</protein>
<sequence length="301" mass="33875">MRLIQSTRSITSWTVYPATMVVAFIINGTLLSAGLPILSASYAAVVVAAGAVTLFEFVIPYDKTWQPRWTDVKNDLLFMVAVQMVLPQLLGLLLALNLLGYLEPLDLPLSAVWPRTLPLFVQVSLMLVVAELLRYPLHIAAHNTKTLWRLHAVHHSPKKLYWLNVGRFHPVEKALQYSLDTLPFILIGVGAEAVALYFVFYAVNGFYQHSNVDVRYGLLNYLVSGPELHRWHHSKLIDESNRNYGNNLIVWDLIFGTWFLPNSVRVGELGLKNRDYPLDFLGQMTAPLTPGLDKKPPSNGS</sequence>
<keyword evidence="4 5" id="KW-0472">Membrane</keyword>
<dbReference type="EMBL" id="UINC01000766">
    <property type="protein sequence ID" value="SUZ60815.1"/>
    <property type="molecule type" value="Genomic_DNA"/>
</dbReference>
<name>A0A381P1J1_9ZZZZ</name>
<dbReference type="InterPro" id="IPR050307">
    <property type="entry name" value="Sterol_Desaturase_Related"/>
</dbReference>
<dbReference type="PANTHER" id="PTHR11863">
    <property type="entry name" value="STEROL DESATURASE"/>
    <property type="match status" value="1"/>
</dbReference>
<dbReference type="GO" id="GO:0008610">
    <property type="term" value="P:lipid biosynthetic process"/>
    <property type="evidence" value="ECO:0007669"/>
    <property type="project" value="InterPro"/>
</dbReference>
<evidence type="ECO:0000256" key="3">
    <source>
        <dbReference type="ARBA" id="ARBA00022989"/>
    </source>
</evidence>
<feature type="transmembrane region" description="Helical" evidence="5">
    <location>
        <begin position="37"/>
        <end position="55"/>
    </location>
</feature>
<dbReference type="GO" id="GO:0005506">
    <property type="term" value="F:iron ion binding"/>
    <property type="evidence" value="ECO:0007669"/>
    <property type="project" value="InterPro"/>
</dbReference>
<organism evidence="7">
    <name type="scientific">marine metagenome</name>
    <dbReference type="NCBI Taxonomy" id="408172"/>
    <lineage>
        <taxon>unclassified sequences</taxon>
        <taxon>metagenomes</taxon>
        <taxon>ecological metagenomes</taxon>
    </lineage>
</organism>
<keyword evidence="2 5" id="KW-0812">Transmembrane</keyword>
<feature type="transmembrane region" description="Helical" evidence="5">
    <location>
        <begin position="76"/>
        <end position="99"/>
    </location>
</feature>